<proteinExistence type="predicted"/>
<dbReference type="AlphaFoldDB" id="A0A6J4H4J1"/>
<gene>
    <name evidence="1" type="ORF">AVDCRST_MAG77-58</name>
</gene>
<dbReference type="EMBL" id="CADCTC010000006">
    <property type="protein sequence ID" value="CAA9213111.1"/>
    <property type="molecule type" value="Genomic_DNA"/>
</dbReference>
<organism evidence="1">
    <name type="scientific">uncultured Chloroflexota bacterium</name>
    <dbReference type="NCBI Taxonomy" id="166587"/>
    <lineage>
        <taxon>Bacteria</taxon>
        <taxon>Bacillati</taxon>
        <taxon>Chloroflexota</taxon>
        <taxon>environmental samples</taxon>
    </lineage>
</organism>
<protein>
    <submittedName>
        <fullName evidence="1">Uncharacterized protein</fullName>
    </submittedName>
</protein>
<accession>A0A6J4H4J1</accession>
<sequence length="62" mass="6976">CRTPARTPSPHRAWLSAWAPAVPCPPPTRSSPRTSCKPCTSWRSRRLRRVLPAARCRRARAA</sequence>
<reference evidence="1" key="1">
    <citation type="submission" date="2020-02" db="EMBL/GenBank/DDBJ databases">
        <authorList>
            <person name="Meier V. D."/>
        </authorList>
    </citation>
    <scope>NUCLEOTIDE SEQUENCE</scope>
    <source>
        <strain evidence="1">AVDCRST_MAG77</strain>
    </source>
</reference>
<name>A0A6J4H4J1_9CHLR</name>
<feature type="non-terminal residue" evidence="1">
    <location>
        <position position="62"/>
    </location>
</feature>
<feature type="non-terminal residue" evidence="1">
    <location>
        <position position="1"/>
    </location>
</feature>
<evidence type="ECO:0000313" key="1">
    <source>
        <dbReference type="EMBL" id="CAA9213111.1"/>
    </source>
</evidence>